<comment type="similarity">
    <text evidence="9">Belongs to the sodium:neurotransmitter symporter (SNF) (TC 2.A.22) family.</text>
</comment>
<feature type="transmembrane region" description="Helical" evidence="10">
    <location>
        <begin position="103"/>
        <end position="131"/>
    </location>
</feature>
<keyword evidence="5 10" id="KW-1133">Transmembrane helix</keyword>
<evidence type="ECO:0000256" key="4">
    <source>
        <dbReference type="ARBA" id="ARBA00022847"/>
    </source>
</evidence>
<dbReference type="PRINTS" id="PR00176">
    <property type="entry name" value="NANEUSMPORT"/>
</dbReference>
<keyword evidence="6 10" id="KW-0472">Membrane</keyword>
<dbReference type="PANTHER" id="PTHR11616">
    <property type="entry name" value="SODIUM/CHLORIDE DEPENDENT TRANSPORTER"/>
    <property type="match status" value="1"/>
</dbReference>
<keyword evidence="8" id="KW-0479">Metal-binding</keyword>
<evidence type="ECO:0000256" key="6">
    <source>
        <dbReference type="ARBA" id="ARBA00023136"/>
    </source>
</evidence>
<evidence type="ECO:0000256" key="5">
    <source>
        <dbReference type="ARBA" id="ARBA00022989"/>
    </source>
</evidence>
<dbReference type="PROSITE" id="PS00610">
    <property type="entry name" value="NA_NEUROTRAN_SYMP_1"/>
    <property type="match status" value="1"/>
</dbReference>
<dbReference type="SUPFAM" id="SSF161070">
    <property type="entry name" value="SNF-like"/>
    <property type="match status" value="1"/>
</dbReference>
<keyword evidence="3 9" id="KW-0812">Transmembrane</keyword>
<keyword evidence="4 9" id="KW-0769">Symport</keyword>
<feature type="binding site" evidence="8">
    <location>
        <position position="39"/>
    </location>
    <ligand>
        <name>Na(+)</name>
        <dbReference type="ChEBI" id="CHEBI:29101"/>
        <label>1</label>
    </ligand>
</feature>
<dbReference type="GO" id="GO:0006865">
    <property type="term" value="P:amino acid transport"/>
    <property type="evidence" value="ECO:0007669"/>
    <property type="project" value="TreeGrafter"/>
</dbReference>
<feature type="binding site" evidence="8">
    <location>
        <position position="418"/>
    </location>
    <ligand>
        <name>Na(+)</name>
        <dbReference type="ChEBI" id="CHEBI:29101"/>
        <label>1</label>
    </ligand>
</feature>
<evidence type="ECO:0000256" key="8">
    <source>
        <dbReference type="PIRSR" id="PIRSR600175-1"/>
    </source>
</evidence>
<feature type="binding site" evidence="8">
    <location>
        <position position="297"/>
    </location>
    <ligand>
        <name>Na(+)</name>
        <dbReference type="ChEBI" id="CHEBI:29101"/>
        <label>1</label>
    </ligand>
</feature>
<dbReference type="PANTHER" id="PTHR11616:SF109">
    <property type="entry name" value="INACTIVE SODIUM-DEPENDENT NEUTRAL AMINO ACID TRANSPORTER B(0)AT3"/>
    <property type="match status" value="1"/>
</dbReference>
<dbReference type="InterPro" id="IPR037272">
    <property type="entry name" value="SNS_sf"/>
</dbReference>
<feature type="binding site" evidence="8">
    <location>
        <position position="37"/>
    </location>
    <ligand>
        <name>Na(+)</name>
        <dbReference type="ChEBI" id="CHEBI:29101"/>
        <label>1</label>
    </ligand>
</feature>
<evidence type="ECO:0000256" key="2">
    <source>
        <dbReference type="ARBA" id="ARBA00022448"/>
    </source>
</evidence>
<feature type="transmembrane region" description="Helical" evidence="10">
    <location>
        <begin position="61"/>
        <end position="82"/>
    </location>
</feature>
<evidence type="ECO:0000256" key="7">
    <source>
        <dbReference type="ARBA" id="ARBA00023180"/>
    </source>
</evidence>
<evidence type="ECO:0000313" key="11">
    <source>
        <dbReference type="EMBL" id="AFO95912.1"/>
    </source>
</evidence>
<feature type="binding site" evidence="8">
    <location>
        <position position="414"/>
    </location>
    <ligand>
        <name>Na(+)</name>
        <dbReference type="ChEBI" id="CHEBI:29101"/>
        <label>1</label>
    </ligand>
</feature>
<dbReference type="EMBL" id="JW863395">
    <property type="protein sequence ID" value="AFO95912.1"/>
    <property type="molecule type" value="mRNA"/>
</dbReference>
<dbReference type="GO" id="GO:0035725">
    <property type="term" value="P:sodium ion transmembrane transport"/>
    <property type="evidence" value="ECO:0007669"/>
    <property type="project" value="TreeGrafter"/>
</dbReference>
<dbReference type="InterPro" id="IPR000175">
    <property type="entry name" value="Na/ntran_symport"/>
</dbReference>
<dbReference type="NCBIfam" id="NF037979">
    <property type="entry name" value="Na_transp"/>
    <property type="match status" value="1"/>
</dbReference>
<dbReference type="PROSITE" id="PS50267">
    <property type="entry name" value="NA_NEUROTRAN_SYMP_3"/>
    <property type="match status" value="1"/>
</dbReference>
<feature type="transmembrane region" description="Helical" evidence="10">
    <location>
        <begin position="31"/>
        <end position="49"/>
    </location>
</feature>
<evidence type="ECO:0000256" key="9">
    <source>
        <dbReference type="RuleBase" id="RU003732"/>
    </source>
</evidence>
<reference evidence="11" key="1">
    <citation type="journal article" date="2014" name="Nature">
        <title>Elephant shark genome provides unique insights into gnathostome evolution.</title>
        <authorList>
            <consortium name="International Elephant Shark Genome Sequencing Consortium"/>
            <person name="Venkatesh B."/>
            <person name="Lee A.P."/>
            <person name="Ravi V."/>
            <person name="Maurya A.K."/>
            <person name="Lian M.M."/>
            <person name="Swann J.B."/>
            <person name="Ohta Y."/>
            <person name="Flajnik M.F."/>
            <person name="Sutoh Y."/>
            <person name="Kasahara M."/>
            <person name="Hoon S."/>
            <person name="Gangu V."/>
            <person name="Roy S.W."/>
            <person name="Irimia M."/>
            <person name="Korzh V."/>
            <person name="Kondrychyn I."/>
            <person name="Lim Z.W."/>
            <person name="Tay B.H."/>
            <person name="Tohari S."/>
            <person name="Kong K.W."/>
            <person name="Ho S."/>
            <person name="Lorente-Galdos B."/>
            <person name="Quilez J."/>
            <person name="Marques-Bonet T."/>
            <person name="Raney B.J."/>
            <person name="Ingham P.W."/>
            <person name="Tay A."/>
            <person name="Hillier L.W."/>
            <person name="Minx P."/>
            <person name="Boehm T."/>
            <person name="Wilson R.K."/>
            <person name="Brenner S."/>
            <person name="Warren W.C."/>
        </authorList>
    </citation>
    <scope>NUCLEOTIDE SEQUENCE</scope>
    <source>
        <tissue evidence="11">Kidney</tissue>
    </source>
</reference>
<feature type="transmembrane region" description="Helical" evidence="10">
    <location>
        <begin position="475"/>
        <end position="498"/>
    </location>
</feature>
<comment type="subcellular location">
    <subcellularLocation>
        <location evidence="1">Membrane</location>
        <topology evidence="1">Multi-pass membrane protein</topology>
    </subcellularLocation>
</comment>
<sequence length="615" mass="69477">MAIDKATVSVVSNAGNEQEEDRPKWDNKFQYLLTCAGFAVGLGNIWRFPYLCQTYGGGAFLIPYSLALIFVGIPLFHLELAIGQRLRKGSIGVWNSISPYLGGVGIASMLVSFLMGLYYNTILAWVLWYFFHSFQDPLPWKNCPKLNDNQTECEQSTPVDYFWYRKTLNISNDINVSGELQWWLVICLATAWIIVFMCTIKGIESIGKAVYITSTFPYLILLIFFVRGLTLPGAIYGLNYLFTPDLTVLAQPKVWLDAATQIYFSLSLGFGGFIAFSSYNPPKNDCEADAVGVAILNSITSLFASIPLFSILGFKANVAYCSCLDKNVLLITNEFDIQDGSITRDNYASWLDNLNDTHHDKISNLDLKNCDLKDFLDQSASGTGLAFIIFTEAIIQMPGSQVWSILFFIMLFSLGLSSMFGNIEGVVAPLLDLKLLPKYIPKEVITGIICMVSFVIALTFTLASGNYWFEIFDTFAVSLPLLIIAFFEFIGVAYVYGMDKFGDDFKFMTGRRLNLYWRLTWKYISPLTMVLVFMAFLIKQVQVALSYEAWNPNYDEFPQKEVKEYKSWVVFFCVILAALPAISILVTALYHLLRSKFKATRGELKITFHNEAFEQ</sequence>
<feature type="binding site" evidence="8">
    <location>
        <position position="40"/>
    </location>
    <ligand>
        <name>Na(+)</name>
        <dbReference type="ChEBI" id="CHEBI:29101"/>
        <label>1</label>
    </ligand>
</feature>
<dbReference type="GO" id="GO:0005886">
    <property type="term" value="C:plasma membrane"/>
    <property type="evidence" value="ECO:0007669"/>
    <property type="project" value="InterPro"/>
</dbReference>
<dbReference type="GO" id="GO:0046872">
    <property type="term" value="F:metal ion binding"/>
    <property type="evidence" value="ECO:0007669"/>
    <property type="project" value="UniProtKB-KW"/>
</dbReference>
<dbReference type="InterPro" id="IPR002438">
    <property type="entry name" value="Neutral_aa_SLC6"/>
</dbReference>
<keyword evidence="7" id="KW-0325">Glycoprotein</keyword>
<dbReference type="AlphaFoldDB" id="V9KDL2"/>
<feature type="binding site" evidence="8">
    <location>
        <position position="265"/>
    </location>
    <ligand>
        <name>Na(+)</name>
        <dbReference type="ChEBI" id="CHEBI:29101"/>
        <label>1</label>
    </ligand>
</feature>
<name>V9KDL2_CALMI</name>
<feature type="transmembrane region" description="Helical" evidence="10">
    <location>
        <begin position="215"/>
        <end position="242"/>
    </location>
</feature>
<feature type="transmembrane region" description="Helical" evidence="10">
    <location>
        <begin position="519"/>
        <end position="538"/>
    </location>
</feature>
<keyword evidence="2 9" id="KW-0813">Transport</keyword>
<keyword evidence="8" id="KW-0915">Sodium</keyword>
<feature type="transmembrane region" description="Helical" evidence="10">
    <location>
        <begin position="182"/>
        <end position="203"/>
    </location>
</feature>
<evidence type="ECO:0000256" key="3">
    <source>
        <dbReference type="ARBA" id="ARBA00022692"/>
    </source>
</evidence>
<evidence type="ECO:0000256" key="1">
    <source>
        <dbReference type="ARBA" id="ARBA00004141"/>
    </source>
</evidence>
<feature type="transmembrane region" description="Helical" evidence="10">
    <location>
        <begin position="262"/>
        <end position="279"/>
    </location>
</feature>
<accession>V9KDL2</accession>
<proteinExistence type="evidence at transcript level"/>
<feature type="transmembrane region" description="Helical" evidence="10">
    <location>
        <begin position="568"/>
        <end position="593"/>
    </location>
</feature>
<dbReference type="Pfam" id="PF00209">
    <property type="entry name" value="SNF"/>
    <property type="match status" value="1"/>
</dbReference>
<organism evidence="11">
    <name type="scientific">Callorhinchus milii</name>
    <name type="common">Ghost shark</name>
    <dbReference type="NCBI Taxonomy" id="7868"/>
    <lineage>
        <taxon>Eukaryota</taxon>
        <taxon>Metazoa</taxon>
        <taxon>Chordata</taxon>
        <taxon>Craniata</taxon>
        <taxon>Vertebrata</taxon>
        <taxon>Chondrichthyes</taxon>
        <taxon>Holocephali</taxon>
        <taxon>Chimaeriformes</taxon>
        <taxon>Callorhinchidae</taxon>
        <taxon>Callorhinchus</taxon>
    </lineage>
</organism>
<dbReference type="GO" id="GO:0015293">
    <property type="term" value="F:symporter activity"/>
    <property type="evidence" value="ECO:0007669"/>
    <property type="project" value="UniProtKB-KW"/>
</dbReference>
<feature type="transmembrane region" description="Helical" evidence="10">
    <location>
        <begin position="291"/>
        <end position="312"/>
    </location>
</feature>
<feature type="transmembrane region" description="Helical" evidence="10">
    <location>
        <begin position="444"/>
        <end position="469"/>
    </location>
</feature>
<protein>
    <recommendedName>
        <fullName evidence="9">Transporter</fullName>
    </recommendedName>
</protein>
<feature type="transmembrane region" description="Helical" evidence="10">
    <location>
        <begin position="402"/>
        <end position="423"/>
    </location>
</feature>
<feature type="binding site" evidence="8">
    <location>
        <position position="44"/>
    </location>
    <ligand>
        <name>Na(+)</name>
        <dbReference type="ChEBI" id="CHEBI:29101"/>
        <label>2</label>
    </ligand>
</feature>
<dbReference type="PRINTS" id="PR01206">
    <property type="entry name" value="ORPHTRNSPORT"/>
</dbReference>
<evidence type="ECO:0000256" key="10">
    <source>
        <dbReference type="SAM" id="Phobius"/>
    </source>
</evidence>